<organism evidence="1 2">
    <name type="scientific">Clavispora lusitaniae</name>
    <name type="common">Candida lusitaniae</name>
    <dbReference type="NCBI Taxonomy" id="36911"/>
    <lineage>
        <taxon>Eukaryota</taxon>
        <taxon>Fungi</taxon>
        <taxon>Dikarya</taxon>
        <taxon>Ascomycota</taxon>
        <taxon>Saccharomycotina</taxon>
        <taxon>Pichiomycetes</taxon>
        <taxon>Metschnikowiaceae</taxon>
        <taxon>Clavispora</taxon>
    </lineage>
</organism>
<name>A0ACD0WS81_CLALS</name>
<proteinExistence type="predicted"/>
<protein>
    <submittedName>
        <fullName evidence="1">Uncharacterized protein</fullName>
    </submittedName>
</protein>
<keyword evidence="2" id="KW-1185">Reference proteome</keyword>
<sequence length="330" mass="36313">MQGSYKDNGLPRPYYMKPTRKGSAYDRMPRNFFFSRTRKLSGYLLLLILFSFCMYLVGQELKPAPPTTFELDTASNAKAGLTRGDVGKLVDSDKGEQKENEKGDLASNKAQNSKGEYGHAIPEAPKGGMVNEAPVVGNDEDLVVDGKTKKKIVDAVAPAKVSVKASREEDIAEKDSKMSLSPSSQTSASEKNSSPRKASQPVAEKDDDFEMLKKTLNSPYDSENERKDEEKKSGKSKGKASADDEEIISGKSEYDEKAPASGRKVSVESEDEQTVPIKAKKTSKHSGSDENEIPLLSKDVRKSVDEEQESRDDSTKKETSKSEEHEPIED</sequence>
<evidence type="ECO:0000313" key="2">
    <source>
        <dbReference type="Proteomes" id="UP000326582"/>
    </source>
</evidence>
<dbReference type="EMBL" id="CP038491">
    <property type="protein sequence ID" value="QFZ30379.1"/>
    <property type="molecule type" value="Genomic_DNA"/>
</dbReference>
<dbReference type="Proteomes" id="UP000326582">
    <property type="component" value="Chromosome 8"/>
</dbReference>
<reference evidence="2" key="1">
    <citation type="journal article" date="2019" name="MBio">
        <title>Comparative genomics for the elucidation of multidrug resistance (MDR) in Candida lusitaniae.</title>
        <authorList>
            <person name="Kannan A."/>
            <person name="Asner S.A."/>
            <person name="Trachsel E."/>
            <person name="Kelly S."/>
            <person name="Parker J."/>
            <person name="Sanglard D."/>
        </authorList>
    </citation>
    <scope>NUCLEOTIDE SEQUENCE [LARGE SCALE GENOMIC DNA]</scope>
    <source>
        <strain evidence="2">P1</strain>
    </source>
</reference>
<evidence type="ECO:0000313" key="1">
    <source>
        <dbReference type="EMBL" id="QFZ30379.1"/>
    </source>
</evidence>
<accession>A0ACD0WS81</accession>
<gene>
    <name evidence="1" type="ORF">EJF14_80096</name>
</gene>